<proteinExistence type="predicted"/>
<sequence>LVIFDDKQLSRPTQYGLESCWTPLVEEPHRFKAKLQWQPISVPLAAMVGRLLMQRCSGRMCVELGAWPWKPEFSLRLRLNAGSLRMTFILMTAVRGPRTGRGWLW</sequence>
<accession>A0ABV0QAJ1</accession>
<evidence type="ECO:0000313" key="2">
    <source>
        <dbReference type="Proteomes" id="UP001434883"/>
    </source>
</evidence>
<protein>
    <submittedName>
        <fullName evidence="1">Uncharacterized protein</fullName>
    </submittedName>
</protein>
<organism evidence="1 2">
    <name type="scientific">Xenoophorus captivus</name>
    <dbReference type="NCBI Taxonomy" id="1517983"/>
    <lineage>
        <taxon>Eukaryota</taxon>
        <taxon>Metazoa</taxon>
        <taxon>Chordata</taxon>
        <taxon>Craniata</taxon>
        <taxon>Vertebrata</taxon>
        <taxon>Euteleostomi</taxon>
        <taxon>Actinopterygii</taxon>
        <taxon>Neopterygii</taxon>
        <taxon>Teleostei</taxon>
        <taxon>Neoteleostei</taxon>
        <taxon>Acanthomorphata</taxon>
        <taxon>Ovalentaria</taxon>
        <taxon>Atherinomorphae</taxon>
        <taxon>Cyprinodontiformes</taxon>
        <taxon>Goodeidae</taxon>
        <taxon>Xenoophorus</taxon>
    </lineage>
</organism>
<comment type="caution">
    <text evidence="1">The sequence shown here is derived from an EMBL/GenBank/DDBJ whole genome shotgun (WGS) entry which is preliminary data.</text>
</comment>
<name>A0ABV0QAJ1_9TELE</name>
<keyword evidence="2" id="KW-1185">Reference proteome</keyword>
<gene>
    <name evidence="1" type="ORF">XENOCAPTIV_017351</name>
</gene>
<dbReference type="Proteomes" id="UP001434883">
    <property type="component" value="Unassembled WGS sequence"/>
</dbReference>
<dbReference type="EMBL" id="JAHRIN010003614">
    <property type="protein sequence ID" value="MEQ2192789.1"/>
    <property type="molecule type" value="Genomic_DNA"/>
</dbReference>
<evidence type="ECO:0000313" key="1">
    <source>
        <dbReference type="EMBL" id="MEQ2192789.1"/>
    </source>
</evidence>
<feature type="non-terminal residue" evidence="1">
    <location>
        <position position="1"/>
    </location>
</feature>
<reference evidence="1 2" key="1">
    <citation type="submission" date="2021-06" db="EMBL/GenBank/DDBJ databases">
        <authorList>
            <person name="Palmer J.M."/>
        </authorList>
    </citation>
    <scope>NUCLEOTIDE SEQUENCE [LARGE SCALE GENOMIC DNA]</scope>
    <source>
        <strain evidence="1 2">XC_2019</strain>
        <tissue evidence="1">Muscle</tissue>
    </source>
</reference>